<dbReference type="InterPro" id="IPR058792">
    <property type="entry name" value="Beta-barrel_RND_2"/>
</dbReference>
<dbReference type="NCBIfam" id="TIGR01730">
    <property type="entry name" value="RND_mfp"/>
    <property type="match status" value="1"/>
</dbReference>
<dbReference type="InterPro" id="IPR058649">
    <property type="entry name" value="CzcB_C"/>
</dbReference>
<dbReference type="SUPFAM" id="SSF111369">
    <property type="entry name" value="HlyD-like secretion proteins"/>
    <property type="match status" value="1"/>
</dbReference>
<dbReference type="EMBL" id="PZKC01000007">
    <property type="protein sequence ID" value="PTD96359.1"/>
    <property type="molecule type" value="Genomic_DNA"/>
</dbReference>
<dbReference type="InterPro" id="IPR021647">
    <property type="entry name" value="CusF_Ec"/>
</dbReference>
<dbReference type="InterPro" id="IPR051909">
    <property type="entry name" value="MFP_Cation_Efflux"/>
</dbReference>
<keyword evidence="3" id="KW-0732">Signal</keyword>
<keyword evidence="4" id="KW-0406">Ion transport</keyword>
<dbReference type="PANTHER" id="PTHR30097:SF15">
    <property type="entry name" value="CATION EFFLUX SYSTEM PROTEIN CUSB"/>
    <property type="match status" value="1"/>
</dbReference>
<dbReference type="InterPro" id="IPR058790">
    <property type="entry name" value="BSH_CusB"/>
</dbReference>
<dbReference type="FunFam" id="2.40.420.20:FF:000003">
    <property type="entry name" value="Cation efflux system protein cusB"/>
    <property type="match status" value="1"/>
</dbReference>
<evidence type="ECO:0000259" key="6">
    <source>
        <dbReference type="Pfam" id="PF25954"/>
    </source>
</evidence>
<feature type="domain" description="CusB-like barrel-sandwich hybrid" evidence="5">
    <location>
        <begin position="76"/>
        <end position="194"/>
    </location>
</feature>
<keyword evidence="2" id="KW-0813">Transport</keyword>
<evidence type="ECO:0000259" key="7">
    <source>
        <dbReference type="Pfam" id="PF25975"/>
    </source>
</evidence>
<gene>
    <name evidence="8" type="ORF">C8261_10365</name>
</gene>
<feature type="domain" description="CzcB-like C-terminal circularly permuted SH3-like" evidence="7">
    <location>
        <begin position="281"/>
        <end position="341"/>
    </location>
</feature>
<dbReference type="GO" id="GO:0030288">
    <property type="term" value="C:outer membrane-bounded periplasmic space"/>
    <property type="evidence" value="ECO:0007669"/>
    <property type="project" value="TreeGrafter"/>
</dbReference>
<dbReference type="FunFam" id="2.40.30.170:FF:000010">
    <property type="entry name" value="Efflux RND transporter periplasmic adaptor subunit"/>
    <property type="match status" value="1"/>
</dbReference>
<keyword evidence="9" id="KW-1185">Reference proteome</keyword>
<dbReference type="GO" id="GO:0022857">
    <property type="term" value="F:transmembrane transporter activity"/>
    <property type="evidence" value="ECO:0007669"/>
    <property type="project" value="InterPro"/>
</dbReference>
<dbReference type="OrthoDB" id="9806939at2"/>
<dbReference type="Gene3D" id="2.40.50.320">
    <property type="entry name" value="Copper binding periplasmic protein CusF"/>
    <property type="match status" value="1"/>
</dbReference>
<evidence type="ECO:0000256" key="2">
    <source>
        <dbReference type="ARBA" id="ARBA00022448"/>
    </source>
</evidence>
<evidence type="ECO:0000256" key="3">
    <source>
        <dbReference type="ARBA" id="ARBA00022729"/>
    </source>
</evidence>
<evidence type="ECO:0000259" key="5">
    <source>
        <dbReference type="Pfam" id="PF25919"/>
    </source>
</evidence>
<dbReference type="Pfam" id="PF25975">
    <property type="entry name" value="CzcB_C"/>
    <property type="match status" value="1"/>
</dbReference>
<reference evidence="8 9" key="1">
    <citation type="submission" date="2018-03" db="EMBL/GenBank/DDBJ databases">
        <authorList>
            <person name="Keele B.F."/>
        </authorList>
    </citation>
    <scope>NUCLEOTIDE SEQUENCE [LARGE SCALE GENOMIC DNA]</scope>
    <source>
        <strain evidence="8 9">D20</strain>
    </source>
</reference>
<dbReference type="Pfam" id="PF25919">
    <property type="entry name" value="BSH_CusB"/>
    <property type="match status" value="1"/>
</dbReference>
<accession>A0A2T4IF00</accession>
<dbReference type="InterPro" id="IPR042230">
    <property type="entry name" value="CusF_sf"/>
</dbReference>
<dbReference type="Gene3D" id="2.40.50.100">
    <property type="match status" value="1"/>
</dbReference>
<dbReference type="GO" id="GO:0016020">
    <property type="term" value="C:membrane"/>
    <property type="evidence" value="ECO:0007669"/>
    <property type="project" value="InterPro"/>
</dbReference>
<evidence type="ECO:0000256" key="4">
    <source>
        <dbReference type="ARBA" id="ARBA00023065"/>
    </source>
</evidence>
<evidence type="ECO:0000256" key="1">
    <source>
        <dbReference type="ARBA" id="ARBA00009477"/>
    </source>
</evidence>
<dbReference type="GO" id="GO:0060003">
    <property type="term" value="P:copper ion export"/>
    <property type="evidence" value="ECO:0007669"/>
    <property type="project" value="TreeGrafter"/>
</dbReference>
<dbReference type="Gene3D" id="2.40.30.170">
    <property type="match status" value="1"/>
</dbReference>
<reference evidence="8 9" key="2">
    <citation type="submission" date="2018-04" db="EMBL/GenBank/DDBJ databases">
        <title>Thauera lacus sp. nov., isolated from an saline lake in Inner Mongolia, China.</title>
        <authorList>
            <person name="Liang Q.-Y."/>
        </authorList>
    </citation>
    <scope>NUCLEOTIDE SEQUENCE [LARGE SCALE GENOMIC DNA]</scope>
    <source>
        <strain evidence="8 9">D20</strain>
    </source>
</reference>
<dbReference type="Pfam" id="PF25954">
    <property type="entry name" value="Beta-barrel_RND_2"/>
    <property type="match status" value="1"/>
</dbReference>
<dbReference type="GO" id="GO:0046914">
    <property type="term" value="F:transition metal ion binding"/>
    <property type="evidence" value="ECO:0007669"/>
    <property type="project" value="TreeGrafter"/>
</dbReference>
<proteinExistence type="inferred from homology"/>
<dbReference type="Proteomes" id="UP000241193">
    <property type="component" value="Unassembled WGS sequence"/>
</dbReference>
<protein>
    <submittedName>
        <fullName evidence="8">Efflux RND transporter periplasmic adaptor subunit</fullName>
    </submittedName>
</protein>
<evidence type="ECO:0000313" key="8">
    <source>
        <dbReference type="EMBL" id="PTD96359.1"/>
    </source>
</evidence>
<feature type="domain" description="CusB-like beta-barrel" evidence="6">
    <location>
        <begin position="198"/>
        <end position="274"/>
    </location>
</feature>
<evidence type="ECO:0000313" key="9">
    <source>
        <dbReference type="Proteomes" id="UP000241193"/>
    </source>
</evidence>
<dbReference type="Pfam" id="PF11604">
    <property type="entry name" value="CusF_Ec"/>
    <property type="match status" value="1"/>
</dbReference>
<dbReference type="GO" id="GO:0015679">
    <property type="term" value="P:plasma membrane copper ion transport"/>
    <property type="evidence" value="ECO:0007669"/>
    <property type="project" value="TreeGrafter"/>
</dbReference>
<organism evidence="8 9">
    <name type="scientific">Pseudothauera lacus</name>
    <dbReference type="NCBI Taxonomy" id="2136175"/>
    <lineage>
        <taxon>Bacteria</taxon>
        <taxon>Pseudomonadati</taxon>
        <taxon>Pseudomonadota</taxon>
        <taxon>Betaproteobacteria</taxon>
        <taxon>Rhodocyclales</taxon>
        <taxon>Zoogloeaceae</taxon>
        <taxon>Pseudothauera</taxon>
    </lineage>
</organism>
<dbReference type="InterPro" id="IPR006143">
    <property type="entry name" value="RND_pump_MFP"/>
</dbReference>
<comment type="similarity">
    <text evidence="1">Belongs to the membrane fusion protein (MFP) (TC 8.A.1) family.</text>
</comment>
<dbReference type="PANTHER" id="PTHR30097">
    <property type="entry name" value="CATION EFFLUX SYSTEM PROTEIN CUSB"/>
    <property type="match status" value="1"/>
</dbReference>
<dbReference type="AlphaFoldDB" id="A0A2T4IF00"/>
<name>A0A2T4IF00_9RHOO</name>
<comment type="caution">
    <text evidence="8">The sequence shown here is derived from an EMBL/GenBank/DDBJ whole genome shotgun (WGS) entry which is preliminary data.</text>
</comment>
<dbReference type="Gene3D" id="2.40.420.20">
    <property type="match status" value="1"/>
</dbReference>
<sequence>MGQPDTSPVPKKDSMGMDYIPVYEGEDNDDSGAVTVSPARMQGLGVRVASAERRALLQPVRAVGQVAVDERRIRDVAPRFEGWIETLHVSAVGDPVRAGQPLFTVYAPELVSAAAELQIAETLAGSLGAEADAQARAGAERLAGATRERLANWEMRAGSGARQQFSAPMKGVVLERNAVAGMRFGAGDTLFRIADLSTVWVLAEVYEQDIARVRPGQPATVRLDAWPGEDFAATVDYLYPTLDPATRTTRVRLQLPNPDGRLRPGQFAQVALATGEAAPVLAVPDSAVIDDGERQLVLLAEGEGRFRPQAVRTGRRDPEWIEILDGLEDGARVVVAANFLIDAESRLRAALAGFTADDAAVQVYRTQGVFEELYEDGAVSLTHEPIPALQWPAMTMDFDLASPALVEGLAPGTPIAFEFEARGPGEFVVTKVEAVAR</sequence>